<organism evidence="2 3">
    <name type="scientific">Sediminihabitans luteus</name>
    <dbReference type="NCBI Taxonomy" id="1138585"/>
    <lineage>
        <taxon>Bacteria</taxon>
        <taxon>Bacillati</taxon>
        <taxon>Actinomycetota</taxon>
        <taxon>Actinomycetes</taxon>
        <taxon>Micrococcales</taxon>
        <taxon>Cellulomonadaceae</taxon>
        <taxon>Sediminihabitans</taxon>
    </lineage>
</organism>
<comment type="caution">
    <text evidence="2">The sequence shown here is derived from an EMBL/GenBank/DDBJ whole genome shotgun (WGS) entry which is preliminary data.</text>
</comment>
<proteinExistence type="predicted"/>
<keyword evidence="1" id="KW-1133">Transmembrane helix</keyword>
<accession>A0A2M9CZZ1</accession>
<reference evidence="2 3" key="1">
    <citation type="submission" date="2017-11" db="EMBL/GenBank/DDBJ databases">
        <title>Genomic Encyclopedia of Archaeal and Bacterial Type Strains, Phase II (KMG-II): From Individual Species to Whole Genera.</title>
        <authorList>
            <person name="Goeker M."/>
        </authorList>
    </citation>
    <scope>NUCLEOTIDE SEQUENCE [LARGE SCALE GENOMIC DNA]</scope>
    <source>
        <strain evidence="2 3">DSM 25478</strain>
    </source>
</reference>
<sequence>MRRDVLAVLAAAAVGAVIGLVLLAVLVGAVALLATDTLTYLIGA</sequence>
<dbReference type="RefSeq" id="WP_275405037.1">
    <property type="nucleotide sequence ID" value="NZ_BOOX01000003.1"/>
</dbReference>
<keyword evidence="1" id="KW-0812">Transmembrane</keyword>
<dbReference type="AlphaFoldDB" id="A0A2M9CZZ1"/>
<dbReference type="Proteomes" id="UP000231693">
    <property type="component" value="Unassembled WGS sequence"/>
</dbReference>
<keyword evidence="1" id="KW-0472">Membrane</keyword>
<evidence type="ECO:0000256" key="1">
    <source>
        <dbReference type="SAM" id="Phobius"/>
    </source>
</evidence>
<evidence type="ECO:0000313" key="3">
    <source>
        <dbReference type="Proteomes" id="UP000231693"/>
    </source>
</evidence>
<protein>
    <submittedName>
        <fullName evidence="2">Uncharacterized protein</fullName>
    </submittedName>
</protein>
<gene>
    <name evidence="2" type="ORF">CLV28_0721</name>
</gene>
<name>A0A2M9CZZ1_9CELL</name>
<evidence type="ECO:0000313" key="2">
    <source>
        <dbReference type="EMBL" id="PJJ77502.1"/>
    </source>
</evidence>
<feature type="transmembrane region" description="Helical" evidence="1">
    <location>
        <begin position="7"/>
        <end position="34"/>
    </location>
</feature>
<keyword evidence="3" id="KW-1185">Reference proteome</keyword>
<dbReference type="EMBL" id="PGFE01000001">
    <property type="protein sequence ID" value="PJJ77502.1"/>
    <property type="molecule type" value="Genomic_DNA"/>
</dbReference>